<dbReference type="InterPro" id="IPR029069">
    <property type="entry name" value="HotDog_dom_sf"/>
</dbReference>
<dbReference type="Gene3D" id="3.10.129.10">
    <property type="entry name" value="Hotdog Thioesterase"/>
    <property type="match status" value="1"/>
</dbReference>
<sequence>MGPVPDPAVSALLDAATTVRLRPVFEGNNISYAIGFKHINYVAEAAVLNHFRLAGLPVGELYRRYGLGLEIVELRSRLGALLAVDDEVEAEVTPATKADAGELTFQVGLFVLRDGQRVKCAGSTVRVLLRIDGHITASEEYPAGLARFAVERLGTGDRRELAVTPRPYGGFTEGRGVTGTSDPVLAQLVGEDNAFGWRWRMPYFYCHFNERVQMSGFLRVMEEAEDLFLADRGLAIKEVLDGRGWIPVVTQSRIRLLDETVMEEELYTVYTIEDIFKSLLYTARMDCYVIRGGALVHTATGTITHGYLTEHAPNQWSMATLDEATIEALSSPKGART</sequence>
<accession>A0A1V4DDK4</accession>
<comment type="caution">
    <text evidence="1">The sequence shown here is derived from an EMBL/GenBank/DDBJ whole genome shotgun (WGS) entry which is preliminary data.</text>
</comment>
<protein>
    <recommendedName>
        <fullName evidence="3">Thioesterase</fullName>
    </recommendedName>
</protein>
<organism evidence="1 2">
    <name type="scientific">Streptomyces antioxidans</name>
    <dbReference type="NCBI Taxonomy" id="1507734"/>
    <lineage>
        <taxon>Bacteria</taxon>
        <taxon>Bacillati</taxon>
        <taxon>Actinomycetota</taxon>
        <taxon>Actinomycetes</taxon>
        <taxon>Kitasatosporales</taxon>
        <taxon>Streptomycetaceae</taxon>
        <taxon>Streptomyces</taxon>
    </lineage>
</organism>
<dbReference type="OrthoDB" id="4556615at2"/>
<dbReference type="RefSeq" id="WP_046084508.1">
    <property type="nucleotide sequence ID" value="NZ_LAKD02000001.1"/>
</dbReference>
<reference evidence="1" key="1">
    <citation type="submission" date="2016-12" db="EMBL/GenBank/DDBJ databases">
        <title>Genome sequence of Streptomyces antioxidans MUSC 164.</title>
        <authorList>
            <person name="Lee L.-H."/>
            <person name="Ser H.-L."/>
        </authorList>
    </citation>
    <scope>NUCLEOTIDE SEQUENCE [LARGE SCALE GENOMIC DNA]</scope>
    <source>
        <strain evidence="1">MUSC 164</strain>
    </source>
</reference>
<proteinExistence type="predicted"/>
<keyword evidence="2" id="KW-1185">Reference proteome</keyword>
<name>A0A1V4DDK4_9ACTN</name>
<dbReference type="AlphaFoldDB" id="A0A1V4DDK4"/>
<gene>
    <name evidence="1" type="ORF">VT50_0200775</name>
</gene>
<evidence type="ECO:0008006" key="3">
    <source>
        <dbReference type="Google" id="ProtNLM"/>
    </source>
</evidence>
<evidence type="ECO:0000313" key="2">
    <source>
        <dbReference type="Proteomes" id="UP000033615"/>
    </source>
</evidence>
<evidence type="ECO:0000313" key="1">
    <source>
        <dbReference type="EMBL" id="OPF84602.1"/>
    </source>
</evidence>
<dbReference type="SUPFAM" id="SSF54637">
    <property type="entry name" value="Thioesterase/thiol ester dehydrase-isomerase"/>
    <property type="match status" value="1"/>
</dbReference>
<dbReference type="EMBL" id="LAKD02000001">
    <property type="protein sequence ID" value="OPF84602.1"/>
    <property type="molecule type" value="Genomic_DNA"/>
</dbReference>
<dbReference type="Proteomes" id="UP000033615">
    <property type="component" value="Unassembled WGS sequence"/>
</dbReference>